<dbReference type="PROSITE" id="PS50112">
    <property type="entry name" value="PAS"/>
    <property type="match status" value="1"/>
</dbReference>
<dbReference type="InterPro" id="IPR013656">
    <property type="entry name" value="PAS_4"/>
</dbReference>
<dbReference type="InterPro" id="IPR036097">
    <property type="entry name" value="HisK_dim/P_sf"/>
</dbReference>
<keyword evidence="3 9" id="KW-0597">Phosphoprotein</keyword>
<dbReference type="CDD" id="cd12914">
    <property type="entry name" value="PDC1_DGC_like"/>
    <property type="match status" value="1"/>
</dbReference>
<dbReference type="Pfam" id="PF00512">
    <property type="entry name" value="HisKA"/>
    <property type="match status" value="1"/>
</dbReference>
<dbReference type="SUPFAM" id="SSF47384">
    <property type="entry name" value="Homodimeric domain of signal transducing histidine kinase"/>
    <property type="match status" value="1"/>
</dbReference>
<dbReference type="AlphaFoldDB" id="A0A1I4EMD6"/>
<dbReference type="PANTHER" id="PTHR43065">
    <property type="entry name" value="SENSOR HISTIDINE KINASE"/>
    <property type="match status" value="1"/>
</dbReference>
<evidence type="ECO:0000256" key="7">
    <source>
        <dbReference type="ARBA" id="ARBA00022840"/>
    </source>
</evidence>
<evidence type="ECO:0000256" key="11">
    <source>
        <dbReference type="SAM" id="Phobius"/>
    </source>
</evidence>
<evidence type="ECO:0000259" key="12">
    <source>
        <dbReference type="PROSITE" id="PS50109"/>
    </source>
</evidence>
<dbReference type="InterPro" id="IPR035965">
    <property type="entry name" value="PAS-like_dom_sf"/>
</dbReference>
<name>A0A1I4EMD6_9PROT</name>
<dbReference type="SMART" id="SM00388">
    <property type="entry name" value="HisKA"/>
    <property type="match status" value="1"/>
</dbReference>
<keyword evidence="4" id="KW-0808">Transferase</keyword>
<dbReference type="CDD" id="cd00082">
    <property type="entry name" value="HisKA"/>
    <property type="match status" value="1"/>
</dbReference>
<dbReference type="Gene3D" id="3.30.450.20">
    <property type="entry name" value="PAS domain"/>
    <property type="match status" value="3"/>
</dbReference>
<dbReference type="EC" id="2.7.13.3" evidence="2"/>
<dbReference type="SUPFAM" id="SSF52172">
    <property type="entry name" value="CheY-like"/>
    <property type="match status" value="1"/>
</dbReference>
<dbReference type="PROSITE" id="PS50110">
    <property type="entry name" value="RESPONSE_REGULATORY"/>
    <property type="match status" value="1"/>
</dbReference>
<dbReference type="Pfam" id="PF08448">
    <property type="entry name" value="PAS_4"/>
    <property type="match status" value="1"/>
</dbReference>
<evidence type="ECO:0000259" key="15">
    <source>
        <dbReference type="PROSITE" id="PS50113"/>
    </source>
</evidence>
<dbReference type="RefSeq" id="WP_092962955.1">
    <property type="nucleotide sequence ID" value="NZ_FOSQ01000017.1"/>
</dbReference>
<dbReference type="Proteomes" id="UP000199473">
    <property type="component" value="Unassembled WGS sequence"/>
</dbReference>
<evidence type="ECO:0000259" key="14">
    <source>
        <dbReference type="PROSITE" id="PS50112"/>
    </source>
</evidence>
<feature type="domain" description="Histidine kinase" evidence="12">
    <location>
        <begin position="492"/>
        <end position="713"/>
    </location>
</feature>
<keyword evidence="5" id="KW-0547">Nucleotide-binding</keyword>
<dbReference type="GO" id="GO:0000155">
    <property type="term" value="F:phosphorelay sensor kinase activity"/>
    <property type="evidence" value="ECO:0007669"/>
    <property type="project" value="InterPro"/>
</dbReference>
<dbReference type="NCBIfam" id="TIGR00229">
    <property type="entry name" value="sensory_box"/>
    <property type="match status" value="1"/>
</dbReference>
<reference evidence="16 17" key="1">
    <citation type="submission" date="2016-10" db="EMBL/GenBank/DDBJ databases">
        <authorList>
            <person name="de Groot N.N."/>
        </authorList>
    </citation>
    <scope>NUCLEOTIDE SEQUENCE [LARGE SCALE GENOMIC DNA]</scope>
    <source>
        <strain evidence="16 17">DSM 19981</strain>
    </source>
</reference>
<dbReference type="PROSITE" id="PS50109">
    <property type="entry name" value="HIS_KIN"/>
    <property type="match status" value="1"/>
</dbReference>
<dbReference type="PRINTS" id="PR00344">
    <property type="entry name" value="BCTRLSENSOR"/>
</dbReference>
<dbReference type="Gene3D" id="3.40.50.2300">
    <property type="match status" value="1"/>
</dbReference>
<comment type="catalytic activity">
    <reaction evidence="1">
        <text>ATP + protein L-histidine = ADP + protein N-phospho-L-histidine.</text>
        <dbReference type="EC" id="2.7.13.3"/>
    </reaction>
</comment>
<feature type="coiled-coil region" evidence="10">
    <location>
        <begin position="314"/>
        <end position="355"/>
    </location>
</feature>
<dbReference type="CDD" id="cd12915">
    <property type="entry name" value="PDC2_DGC_like"/>
    <property type="match status" value="1"/>
</dbReference>
<protein>
    <recommendedName>
        <fullName evidence="2">histidine kinase</fullName>
        <ecNumber evidence="2">2.7.13.3</ecNumber>
    </recommendedName>
</protein>
<feature type="modified residue" description="4-aspartylphosphate" evidence="9">
    <location>
        <position position="784"/>
    </location>
</feature>
<sequence length="847" mass="90243">MSFRRVSVAILAIAGVFLLSLAGVRMAFLEQERSAALERAEIGTRELARLLEQYARRTFETADLVSNRVADRVATLGGTAAVASDEGFHHWLRDLSARSTGDYIMVVDEGARPVALSNLFPAPDFDFRDRRWFQAHLAGIDRHVGEAIYSRVTREILFTYSIALRDADGRLSGAVQIAQRLGFFQQQAEASEIGRGAVLGMFDAEGRLLARTGMTTAMVGRTIAGTDLARRNMGSTSGTIRATTVFEPGERIISFRRLPDWPVIVAASVPVDSALAPFRAALIWSGSIVGAVAVALIFLTGLALRLARREERAREDLACANAALRDAATALEQRVAERTRALAAARDQLADSEDRFRAIFNSTFQFIGLLTPDGTMLEVNDTALAFGGVTRAEVVGRKVWETRWFDMGAAAQDRARAAVAAAAAGTPQRYEEVVRGGDRLAAIDFSIRPLRDKDGRITLLVPEGHDLTELKAAEARLREAQKMETLGQLTGGVAHDFNNLLMAVLGNLALLKKRLPDDPRLARLLDGALQGAERGAALTQRLLAFARRQELRPAPVDLPALVRGMADLLERSVSPGVRIETDLPPGLPAAMVDANQLELALLNLAVNGRDAMPDGGVLAVTLGEAQAPSPAAPPGLAPGAYLCLGVRDNGIGMEAATLARAVEPFFTTKGAGRGSGLGLSMVQGLAQQSGGGLVLRSTPGAGTLAEIWLPRANEAAAPPRPPEANALPRMGPRRVLVVDDDPLVAAGTALMLEDLGHGALVAGSAQEAIAIIAQDRAIDLVLTDYAMPGMNGLDLAGLLRRDHPGLKVALATGHAELPAAETSWLPRINKPYGQQDLARLVARLTAA</sequence>
<dbReference type="Pfam" id="PF02518">
    <property type="entry name" value="HATPase_c"/>
    <property type="match status" value="1"/>
</dbReference>
<dbReference type="InterPro" id="IPR036890">
    <property type="entry name" value="HATPase_C_sf"/>
</dbReference>
<dbReference type="GO" id="GO:0005524">
    <property type="term" value="F:ATP binding"/>
    <property type="evidence" value="ECO:0007669"/>
    <property type="project" value="UniProtKB-KW"/>
</dbReference>
<dbReference type="Pfam" id="PF00072">
    <property type="entry name" value="Response_reg"/>
    <property type="match status" value="1"/>
</dbReference>
<evidence type="ECO:0000256" key="3">
    <source>
        <dbReference type="ARBA" id="ARBA00022553"/>
    </source>
</evidence>
<dbReference type="SMART" id="SM00091">
    <property type="entry name" value="PAS"/>
    <property type="match status" value="1"/>
</dbReference>
<dbReference type="PANTHER" id="PTHR43065:SF46">
    <property type="entry name" value="C4-DICARBOXYLATE TRANSPORT SENSOR PROTEIN DCTB"/>
    <property type="match status" value="1"/>
</dbReference>
<dbReference type="InterPro" id="IPR003594">
    <property type="entry name" value="HATPase_dom"/>
</dbReference>
<evidence type="ECO:0000256" key="10">
    <source>
        <dbReference type="SAM" id="Coils"/>
    </source>
</evidence>
<keyword evidence="17" id="KW-1185">Reference proteome</keyword>
<feature type="domain" description="PAS" evidence="14">
    <location>
        <begin position="352"/>
        <end position="397"/>
    </location>
</feature>
<keyword evidence="6" id="KW-0418">Kinase</keyword>
<keyword evidence="10" id="KW-0175">Coiled coil</keyword>
<dbReference type="InterPro" id="IPR003661">
    <property type="entry name" value="HisK_dim/P_dom"/>
</dbReference>
<proteinExistence type="predicted"/>
<dbReference type="InterPro" id="IPR004358">
    <property type="entry name" value="Sig_transdc_His_kin-like_C"/>
</dbReference>
<dbReference type="EMBL" id="FOSQ01000017">
    <property type="protein sequence ID" value="SFL06353.1"/>
    <property type="molecule type" value="Genomic_DNA"/>
</dbReference>
<evidence type="ECO:0000256" key="9">
    <source>
        <dbReference type="PROSITE-ProRule" id="PRU00169"/>
    </source>
</evidence>
<dbReference type="CDD" id="cd00130">
    <property type="entry name" value="PAS"/>
    <property type="match status" value="1"/>
</dbReference>
<evidence type="ECO:0000256" key="1">
    <source>
        <dbReference type="ARBA" id="ARBA00000085"/>
    </source>
</evidence>
<evidence type="ECO:0000313" key="17">
    <source>
        <dbReference type="Proteomes" id="UP000199473"/>
    </source>
</evidence>
<keyword evidence="11" id="KW-0812">Transmembrane</keyword>
<dbReference type="STRING" id="1123062.SAMN02745775_1178"/>
<evidence type="ECO:0000313" key="16">
    <source>
        <dbReference type="EMBL" id="SFL06353.1"/>
    </source>
</evidence>
<evidence type="ECO:0000256" key="5">
    <source>
        <dbReference type="ARBA" id="ARBA00022741"/>
    </source>
</evidence>
<dbReference type="PROSITE" id="PS50113">
    <property type="entry name" value="PAC"/>
    <property type="match status" value="1"/>
</dbReference>
<keyword evidence="11" id="KW-0472">Membrane</keyword>
<dbReference type="InterPro" id="IPR011006">
    <property type="entry name" value="CheY-like_superfamily"/>
</dbReference>
<dbReference type="SUPFAM" id="SSF55785">
    <property type="entry name" value="PYP-like sensor domain (PAS domain)"/>
    <property type="match status" value="1"/>
</dbReference>
<dbReference type="Gene3D" id="1.10.287.130">
    <property type="match status" value="1"/>
</dbReference>
<feature type="transmembrane region" description="Helical" evidence="11">
    <location>
        <begin position="281"/>
        <end position="304"/>
    </location>
</feature>
<evidence type="ECO:0000256" key="8">
    <source>
        <dbReference type="ARBA" id="ARBA00023012"/>
    </source>
</evidence>
<dbReference type="SMART" id="SM00448">
    <property type="entry name" value="REC"/>
    <property type="match status" value="1"/>
</dbReference>
<evidence type="ECO:0000256" key="2">
    <source>
        <dbReference type="ARBA" id="ARBA00012438"/>
    </source>
</evidence>
<dbReference type="InterPro" id="IPR000014">
    <property type="entry name" value="PAS"/>
</dbReference>
<dbReference type="InterPro" id="IPR001789">
    <property type="entry name" value="Sig_transdc_resp-reg_receiver"/>
</dbReference>
<accession>A0A1I4EMD6</accession>
<keyword evidence="8" id="KW-0902">Two-component regulatory system</keyword>
<evidence type="ECO:0000259" key="13">
    <source>
        <dbReference type="PROSITE" id="PS50110"/>
    </source>
</evidence>
<evidence type="ECO:0000256" key="4">
    <source>
        <dbReference type="ARBA" id="ARBA00022679"/>
    </source>
</evidence>
<feature type="domain" description="Response regulatory" evidence="13">
    <location>
        <begin position="734"/>
        <end position="845"/>
    </location>
</feature>
<dbReference type="SMART" id="SM00387">
    <property type="entry name" value="HATPase_c"/>
    <property type="match status" value="1"/>
</dbReference>
<organism evidence="16 17">
    <name type="scientific">Falsiroseomonas stagni DSM 19981</name>
    <dbReference type="NCBI Taxonomy" id="1123062"/>
    <lineage>
        <taxon>Bacteria</taxon>
        <taxon>Pseudomonadati</taxon>
        <taxon>Pseudomonadota</taxon>
        <taxon>Alphaproteobacteria</taxon>
        <taxon>Acetobacterales</taxon>
        <taxon>Roseomonadaceae</taxon>
        <taxon>Falsiroseomonas</taxon>
    </lineage>
</organism>
<keyword evidence="7" id="KW-0067">ATP-binding</keyword>
<dbReference type="SUPFAM" id="SSF55874">
    <property type="entry name" value="ATPase domain of HSP90 chaperone/DNA topoisomerase II/histidine kinase"/>
    <property type="match status" value="1"/>
</dbReference>
<feature type="domain" description="PAC" evidence="15">
    <location>
        <begin position="424"/>
        <end position="479"/>
    </location>
</feature>
<dbReference type="InterPro" id="IPR005467">
    <property type="entry name" value="His_kinase_dom"/>
</dbReference>
<dbReference type="InterPro" id="IPR000700">
    <property type="entry name" value="PAS-assoc_C"/>
</dbReference>
<keyword evidence="11" id="KW-1133">Transmembrane helix</keyword>
<dbReference type="Gene3D" id="3.30.565.10">
    <property type="entry name" value="Histidine kinase-like ATPase, C-terminal domain"/>
    <property type="match status" value="1"/>
</dbReference>
<evidence type="ECO:0000256" key="6">
    <source>
        <dbReference type="ARBA" id="ARBA00022777"/>
    </source>
</evidence>
<gene>
    <name evidence="16" type="ORF">SAMN02745775_1178</name>
</gene>